<dbReference type="PANTHER" id="PTHR30433:SF2">
    <property type="entry name" value="MOTILITY PROTEIN A"/>
    <property type="match status" value="1"/>
</dbReference>
<dbReference type="PROSITE" id="PS01307">
    <property type="entry name" value="MOTA"/>
    <property type="match status" value="1"/>
</dbReference>
<dbReference type="InterPro" id="IPR047055">
    <property type="entry name" value="MotA-like"/>
</dbReference>
<dbReference type="AlphaFoldDB" id="A0A6G7WHC0"/>
<feature type="transmembrane region" description="Helical" evidence="8">
    <location>
        <begin position="35"/>
        <end position="54"/>
    </location>
</feature>
<keyword evidence="4" id="KW-1003">Cell membrane</keyword>
<sequence length="268" mass="29281">MKKNFTTPIALGVGLFLVFWSISLDGELTSFIDGPSIVITIFGSFAALMMSFPFDQIKRIPSVIKKLVVQDDTNKGELITQIVELSRISRSQGLLALDNKIPEIENEFLSDSIKMVIDGMDPENIREILETKIDNMEARHSVGQNIFLKWGDLAPGFGMLGTLIGLINMLGALTDPSAIGSGMAVALVTTFYGSLMANLIFLPIAQNLQSLTQVEATVNEMVMEGVLAIQSGQNPRVIEQKLESYLDGIATKERPEPLLEPSEGNSYV</sequence>
<dbReference type="RefSeq" id="WP_166062664.1">
    <property type="nucleotide sequence ID" value="NZ_CP049889.1"/>
</dbReference>
<dbReference type="InterPro" id="IPR002898">
    <property type="entry name" value="MotA_ExbB_proton_chnl"/>
</dbReference>
<evidence type="ECO:0000256" key="3">
    <source>
        <dbReference type="ARBA" id="ARBA00022448"/>
    </source>
</evidence>
<evidence type="ECO:0000256" key="6">
    <source>
        <dbReference type="ARBA" id="ARBA00022989"/>
    </source>
</evidence>
<evidence type="ECO:0000313" key="10">
    <source>
        <dbReference type="EMBL" id="QIK51607.1"/>
    </source>
</evidence>
<evidence type="ECO:0000256" key="4">
    <source>
        <dbReference type="ARBA" id="ARBA00022475"/>
    </source>
</evidence>
<evidence type="ECO:0000259" key="9">
    <source>
        <dbReference type="Pfam" id="PF01618"/>
    </source>
</evidence>
<dbReference type="KEGG" id="jpo:G7058_05815"/>
<evidence type="ECO:0000256" key="1">
    <source>
        <dbReference type="ARBA" id="ARBA00004651"/>
    </source>
</evidence>
<feature type="domain" description="MotA/TolQ/ExbB proton channel" evidence="9">
    <location>
        <begin position="103"/>
        <end position="217"/>
    </location>
</feature>
<keyword evidence="3" id="KW-0813">Transport</keyword>
<dbReference type="Proteomes" id="UP000501830">
    <property type="component" value="Chromosome"/>
</dbReference>
<protein>
    <submittedName>
        <fullName evidence="10">Motility protein A</fullName>
    </submittedName>
</protein>
<keyword evidence="5 8" id="KW-0812">Transmembrane</keyword>
<feature type="transmembrane region" description="Helical" evidence="8">
    <location>
        <begin position="153"/>
        <end position="173"/>
    </location>
</feature>
<evidence type="ECO:0000256" key="2">
    <source>
        <dbReference type="ARBA" id="ARBA00008038"/>
    </source>
</evidence>
<feature type="transmembrane region" description="Helical" evidence="8">
    <location>
        <begin position="179"/>
        <end position="201"/>
    </location>
</feature>
<keyword evidence="6 8" id="KW-1133">Transmembrane helix</keyword>
<organism evidence="10 11">
    <name type="scientific">Jeotgalibaca porci</name>
    <dbReference type="NCBI Taxonomy" id="1868793"/>
    <lineage>
        <taxon>Bacteria</taxon>
        <taxon>Bacillati</taxon>
        <taxon>Bacillota</taxon>
        <taxon>Bacilli</taxon>
        <taxon>Lactobacillales</taxon>
        <taxon>Carnobacteriaceae</taxon>
        <taxon>Jeotgalibaca</taxon>
    </lineage>
</organism>
<accession>A0A6G7WHC0</accession>
<keyword evidence="7 8" id="KW-0472">Membrane</keyword>
<dbReference type="Pfam" id="PF01618">
    <property type="entry name" value="MotA_ExbB"/>
    <property type="match status" value="1"/>
</dbReference>
<name>A0A6G7WHC0_9LACT</name>
<dbReference type="GO" id="GO:0006935">
    <property type="term" value="P:chemotaxis"/>
    <property type="evidence" value="ECO:0007669"/>
    <property type="project" value="InterPro"/>
</dbReference>
<reference evidence="10 11" key="1">
    <citation type="journal article" date="2017" name="Int. J. Syst. Evol. Microbiol.">
        <title>Jeotgalibaca porci sp. nov. and Jeotgalibaca arthritidis sp. nov., isolated from pigs, and emended description of the genus Jeotgalibaca.</title>
        <authorList>
            <person name="Zamora L."/>
            <person name="Perez-Sancho M."/>
            <person name="Dominguez L."/>
            <person name="Fernandez-Garayzabal J.F."/>
            <person name="Vela A.I."/>
        </authorList>
    </citation>
    <scope>NUCLEOTIDE SEQUENCE [LARGE SCALE GENOMIC DNA]</scope>
    <source>
        <strain evidence="10 11">CCUG 69148</strain>
    </source>
</reference>
<evidence type="ECO:0000256" key="7">
    <source>
        <dbReference type="ARBA" id="ARBA00023136"/>
    </source>
</evidence>
<dbReference type="InterPro" id="IPR000540">
    <property type="entry name" value="Flag_MotA_CS"/>
</dbReference>
<proteinExistence type="inferred from homology"/>
<gene>
    <name evidence="10" type="ORF">G7058_05815</name>
</gene>
<evidence type="ECO:0000256" key="8">
    <source>
        <dbReference type="SAM" id="Phobius"/>
    </source>
</evidence>
<dbReference type="GO" id="GO:0071978">
    <property type="term" value="P:bacterial-type flagellum-dependent swarming motility"/>
    <property type="evidence" value="ECO:0007669"/>
    <property type="project" value="InterPro"/>
</dbReference>
<comment type="similarity">
    <text evidence="2">Belongs to the MotA family.</text>
</comment>
<comment type="subcellular location">
    <subcellularLocation>
        <location evidence="1">Cell membrane</location>
        <topology evidence="1">Multi-pass membrane protein</topology>
    </subcellularLocation>
</comment>
<dbReference type="EMBL" id="CP049889">
    <property type="protein sequence ID" value="QIK51607.1"/>
    <property type="molecule type" value="Genomic_DNA"/>
</dbReference>
<evidence type="ECO:0000256" key="5">
    <source>
        <dbReference type="ARBA" id="ARBA00022692"/>
    </source>
</evidence>
<dbReference type="GeneID" id="94552789"/>
<dbReference type="PANTHER" id="PTHR30433">
    <property type="entry name" value="CHEMOTAXIS PROTEIN MOTA"/>
    <property type="match status" value="1"/>
</dbReference>
<evidence type="ECO:0000313" key="11">
    <source>
        <dbReference type="Proteomes" id="UP000501830"/>
    </source>
</evidence>
<keyword evidence="11" id="KW-1185">Reference proteome</keyword>
<dbReference type="GO" id="GO:0005886">
    <property type="term" value="C:plasma membrane"/>
    <property type="evidence" value="ECO:0007669"/>
    <property type="project" value="UniProtKB-SubCell"/>
</dbReference>